<reference evidence="2" key="1">
    <citation type="submission" date="2016-04" db="EMBL/GenBank/DDBJ databases">
        <authorList>
            <person name="Chen L."/>
            <person name="Zhuang W."/>
            <person name="Wang G."/>
        </authorList>
    </citation>
    <scope>NUCLEOTIDE SEQUENCE [LARGE SCALE GENOMIC DNA]</scope>
    <source>
        <strain evidence="2">208</strain>
    </source>
</reference>
<sequence>MEEQNLETEYKGGVYARRVLRGMWLNDQAAWRPVQFFAINYDYWYEITKADGDLEEGEQPKLNENGEQYVIAWTDCGYFDSYTQLRFGGLTVKSAIESAEEVVGQKI</sequence>
<dbReference type="OrthoDB" id="885857at2"/>
<evidence type="ECO:0000313" key="2">
    <source>
        <dbReference type="Proteomes" id="UP000192276"/>
    </source>
</evidence>
<dbReference type="Proteomes" id="UP000192276">
    <property type="component" value="Unassembled WGS sequence"/>
</dbReference>
<dbReference type="RefSeq" id="WP_081170007.1">
    <property type="nucleotide sequence ID" value="NZ_LWBP01000220.1"/>
</dbReference>
<name>A0A1V9EVS5_9BACT</name>
<dbReference type="EMBL" id="LWBP01000220">
    <property type="protein sequence ID" value="OQP50250.1"/>
    <property type="molecule type" value="Genomic_DNA"/>
</dbReference>
<evidence type="ECO:0000313" key="1">
    <source>
        <dbReference type="EMBL" id="OQP50250.1"/>
    </source>
</evidence>
<keyword evidence="2" id="KW-1185">Reference proteome</keyword>
<dbReference type="STRING" id="550983.A4R26_29940"/>
<proteinExistence type="predicted"/>
<organism evidence="1 2">
    <name type="scientific">Niastella populi</name>
    <dbReference type="NCBI Taxonomy" id="550983"/>
    <lineage>
        <taxon>Bacteria</taxon>
        <taxon>Pseudomonadati</taxon>
        <taxon>Bacteroidota</taxon>
        <taxon>Chitinophagia</taxon>
        <taxon>Chitinophagales</taxon>
        <taxon>Chitinophagaceae</taxon>
        <taxon>Niastella</taxon>
    </lineage>
</organism>
<dbReference type="AlphaFoldDB" id="A0A1V9EVS5"/>
<protein>
    <submittedName>
        <fullName evidence="1">Uncharacterized protein</fullName>
    </submittedName>
</protein>
<gene>
    <name evidence="1" type="ORF">A4R26_29940</name>
</gene>
<comment type="caution">
    <text evidence="1">The sequence shown here is derived from an EMBL/GenBank/DDBJ whole genome shotgun (WGS) entry which is preliminary data.</text>
</comment>
<accession>A0A1V9EVS5</accession>